<keyword evidence="1" id="KW-1133">Transmembrane helix</keyword>
<dbReference type="PANTHER" id="PTHR45138:SF9">
    <property type="entry name" value="DIGUANYLATE CYCLASE DGCM-RELATED"/>
    <property type="match status" value="1"/>
</dbReference>
<dbReference type="GO" id="GO:0052621">
    <property type="term" value="F:diguanylate cyclase activity"/>
    <property type="evidence" value="ECO:0007669"/>
    <property type="project" value="TreeGrafter"/>
</dbReference>
<sequence length="381" mass="44354">MSLKSNAILNIYSIMVIIIIYFQALRCLEKNSLRDKLYMSMLNITILMLVIDILSRFDGKALPIYPVLNNIGNFLIFLINPILPSLWVVYVYLQIFHKDRKIRRLVFLLCAINVTNFTLLIFSQFFDWFYYIDSNNIYHRGPYFALPVFIDFILLSVAFATILLNRRRLDKKSFLSLMFFALPPIASIFLQIKFYGMSLMLNSIVLSLLVLFLNFQNHDIYTDHLTKINNRKKLDVYLKKKINASAAGKAFSAILVDINNFKHINDTYGHSMGDKALEATARLLKDCLEVNDFIARFGGDEFCLILDISDKKELQSLVCRINKCLDNYNQCDSHPYYLGLSMGYAVYSSRSHRNAENFLKEIDMLMYQEKKASKSQNYKVF</sequence>
<dbReference type="Proteomes" id="UP000254051">
    <property type="component" value="Unassembled WGS sequence"/>
</dbReference>
<dbReference type="NCBIfam" id="TIGR00254">
    <property type="entry name" value="GGDEF"/>
    <property type="match status" value="1"/>
</dbReference>
<evidence type="ECO:0000313" key="4">
    <source>
        <dbReference type="Proteomes" id="UP000254051"/>
    </source>
</evidence>
<dbReference type="InterPro" id="IPR029787">
    <property type="entry name" value="Nucleotide_cyclase"/>
</dbReference>
<organism evidence="3 4">
    <name type="scientific">Faecalicatena contorta</name>
    <dbReference type="NCBI Taxonomy" id="39482"/>
    <lineage>
        <taxon>Bacteria</taxon>
        <taxon>Bacillati</taxon>
        <taxon>Bacillota</taxon>
        <taxon>Clostridia</taxon>
        <taxon>Lachnospirales</taxon>
        <taxon>Lachnospiraceae</taxon>
        <taxon>Faecalicatena</taxon>
    </lineage>
</organism>
<dbReference type="InterPro" id="IPR050469">
    <property type="entry name" value="Diguanylate_Cyclase"/>
</dbReference>
<dbReference type="SUPFAM" id="SSF55073">
    <property type="entry name" value="Nucleotide cyclase"/>
    <property type="match status" value="1"/>
</dbReference>
<feature type="transmembrane region" description="Helical" evidence="1">
    <location>
        <begin position="6"/>
        <end position="25"/>
    </location>
</feature>
<reference evidence="4" key="1">
    <citation type="submission" date="2017-07" db="EMBL/GenBank/DDBJ databases">
        <authorList>
            <person name="Varghese N."/>
            <person name="Submissions S."/>
        </authorList>
    </citation>
    <scope>NUCLEOTIDE SEQUENCE [LARGE SCALE GENOMIC DNA]</scope>
    <source>
        <strain evidence="4">NLAE-zl-C134</strain>
    </source>
</reference>
<evidence type="ECO:0000313" key="3">
    <source>
        <dbReference type="EMBL" id="SUQ13376.1"/>
    </source>
</evidence>
<proteinExistence type="predicted"/>
<accession>A0A316A0Q6</accession>
<dbReference type="EMBL" id="UHJJ01000003">
    <property type="protein sequence ID" value="SUQ13376.1"/>
    <property type="molecule type" value="Genomic_DNA"/>
</dbReference>
<dbReference type="PROSITE" id="PS50887">
    <property type="entry name" value="GGDEF"/>
    <property type="match status" value="1"/>
</dbReference>
<evidence type="ECO:0000256" key="1">
    <source>
        <dbReference type="SAM" id="Phobius"/>
    </source>
</evidence>
<dbReference type="SMART" id="SM00267">
    <property type="entry name" value="GGDEF"/>
    <property type="match status" value="1"/>
</dbReference>
<dbReference type="Pfam" id="PF00990">
    <property type="entry name" value="GGDEF"/>
    <property type="match status" value="1"/>
</dbReference>
<feature type="transmembrane region" description="Helical" evidence="1">
    <location>
        <begin position="198"/>
        <end position="215"/>
    </location>
</feature>
<feature type="transmembrane region" description="Helical" evidence="1">
    <location>
        <begin position="143"/>
        <end position="162"/>
    </location>
</feature>
<feature type="transmembrane region" description="Helical" evidence="1">
    <location>
        <begin position="105"/>
        <end position="131"/>
    </location>
</feature>
<protein>
    <submittedName>
        <fullName evidence="3">Diguanylate cyclase (GGDEF) domain-containing protein</fullName>
    </submittedName>
</protein>
<dbReference type="OrthoDB" id="9804955at2"/>
<dbReference type="InterPro" id="IPR043128">
    <property type="entry name" value="Rev_trsase/Diguanyl_cyclase"/>
</dbReference>
<feature type="domain" description="GGDEF" evidence="2">
    <location>
        <begin position="249"/>
        <end position="381"/>
    </location>
</feature>
<feature type="transmembrane region" description="Helical" evidence="1">
    <location>
        <begin position="174"/>
        <end position="192"/>
    </location>
</feature>
<feature type="transmembrane region" description="Helical" evidence="1">
    <location>
        <begin position="37"/>
        <end position="54"/>
    </location>
</feature>
<keyword evidence="1" id="KW-0812">Transmembrane</keyword>
<keyword evidence="1" id="KW-0472">Membrane</keyword>
<dbReference type="InterPro" id="IPR000160">
    <property type="entry name" value="GGDEF_dom"/>
</dbReference>
<evidence type="ECO:0000259" key="2">
    <source>
        <dbReference type="PROSITE" id="PS50887"/>
    </source>
</evidence>
<name>A0A316A0Q6_9FIRM</name>
<dbReference type="AlphaFoldDB" id="A0A316A0Q6"/>
<feature type="transmembrane region" description="Helical" evidence="1">
    <location>
        <begin position="74"/>
        <end position="93"/>
    </location>
</feature>
<dbReference type="CDD" id="cd01949">
    <property type="entry name" value="GGDEF"/>
    <property type="match status" value="1"/>
</dbReference>
<dbReference type="Gene3D" id="3.30.70.270">
    <property type="match status" value="1"/>
</dbReference>
<dbReference type="PANTHER" id="PTHR45138">
    <property type="entry name" value="REGULATORY COMPONENTS OF SENSORY TRANSDUCTION SYSTEM"/>
    <property type="match status" value="1"/>
</dbReference>
<gene>
    <name evidence="3" type="ORF">SAMN05216529_103104</name>
</gene>
<keyword evidence="4" id="KW-1185">Reference proteome</keyword>